<dbReference type="GeneID" id="25900536"/>
<dbReference type="Proteomes" id="UP000054560">
    <property type="component" value="Unassembled WGS sequence"/>
</dbReference>
<proteinExistence type="predicted"/>
<evidence type="ECO:0000313" key="2">
    <source>
        <dbReference type="Proteomes" id="UP000054560"/>
    </source>
</evidence>
<dbReference type="EMBL" id="KQ241597">
    <property type="protein sequence ID" value="KNC87900.1"/>
    <property type="molecule type" value="Genomic_DNA"/>
</dbReference>
<accession>A0A0L0GFN2</accession>
<protein>
    <submittedName>
        <fullName evidence="1">Uncharacterized protein</fullName>
    </submittedName>
</protein>
<feature type="non-terminal residue" evidence="1">
    <location>
        <position position="169"/>
    </location>
</feature>
<keyword evidence="2" id="KW-1185">Reference proteome</keyword>
<evidence type="ECO:0000313" key="1">
    <source>
        <dbReference type="EMBL" id="KNC87900.1"/>
    </source>
</evidence>
<reference evidence="1 2" key="1">
    <citation type="submission" date="2011-02" db="EMBL/GenBank/DDBJ databases">
        <title>The Genome Sequence of Sphaeroforma arctica JP610.</title>
        <authorList>
            <consortium name="The Broad Institute Genome Sequencing Platform"/>
            <person name="Russ C."/>
            <person name="Cuomo C."/>
            <person name="Young S.K."/>
            <person name="Zeng Q."/>
            <person name="Gargeya S."/>
            <person name="Alvarado L."/>
            <person name="Berlin A."/>
            <person name="Chapman S.B."/>
            <person name="Chen Z."/>
            <person name="Freedman E."/>
            <person name="Gellesch M."/>
            <person name="Goldberg J."/>
            <person name="Griggs A."/>
            <person name="Gujja S."/>
            <person name="Heilman E."/>
            <person name="Heiman D."/>
            <person name="Howarth C."/>
            <person name="Mehta T."/>
            <person name="Neiman D."/>
            <person name="Pearson M."/>
            <person name="Roberts A."/>
            <person name="Saif S."/>
            <person name="Shea T."/>
            <person name="Shenoy N."/>
            <person name="Sisk P."/>
            <person name="Stolte C."/>
            <person name="Sykes S."/>
            <person name="White J."/>
            <person name="Yandava C."/>
            <person name="Burger G."/>
            <person name="Gray M.W."/>
            <person name="Holland P.W.H."/>
            <person name="King N."/>
            <person name="Lang F.B.F."/>
            <person name="Roger A.J."/>
            <person name="Ruiz-Trillo I."/>
            <person name="Haas B."/>
            <person name="Nusbaum C."/>
            <person name="Birren B."/>
        </authorList>
    </citation>
    <scope>NUCLEOTIDE SEQUENCE [LARGE SCALE GENOMIC DNA]</scope>
    <source>
        <strain evidence="1 2">JP610</strain>
    </source>
</reference>
<name>A0A0L0GFN2_9EUKA</name>
<sequence length="169" mass="18660">MQQLTLNQQKHTHLNQIRLRSLMLLRRSSIQSQAEIVHAHAEIVDQALIPQISSTSVAILSNDTDNTAALNSSEDVVISNVTNTSFTRLNDPLLQDAGVHASQIQRAESTTSDGPRPDGEILVLYYIESVYDKISKCCKTSATALLEYLNKSMWIRAPNPTLCGLATKK</sequence>
<dbReference type="RefSeq" id="XP_014161802.1">
    <property type="nucleotide sequence ID" value="XM_014306327.1"/>
</dbReference>
<dbReference type="AlphaFoldDB" id="A0A0L0GFN2"/>
<gene>
    <name evidence="1" type="ORF">SARC_00032</name>
</gene>
<organism evidence="1 2">
    <name type="scientific">Sphaeroforma arctica JP610</name>
    <dbReference type="NCBI Taxonomy" id="667725"/>
    <lineage>
        <taxon>Eukaryota</taxon>
        <taxon>Ichthyosporea</taxon>
        <taxon>Ichthyophonida</taxon>
        <taxon>Sphaeroforma</taxon>
    </lineage>
</organism>